<evidence type="ECO:0000256" key="6">
    <source>
        <dbReference type="ARBA" id="ARBA00022723"/>
    </source>
</evidence>
<feature type="domain" description="B box-type" evidence="14">
    <location>
        <begin position="102"/>
        <end position="143"/>
    </location>
</feature>
<keyword evidence="5" id="KW-0528">Neurotoxin</keyword>
<comment type="similarity">
    <text evidence="2">Belongs to the TRIM/RBCC family.</text>
</comment>
<comment type="similarity">
    <text evidence="3">Belongs to the ohanin/vespryn family.</text>
</comment>
<keyword evidence="8" id="KW-0862">Zinc</keyword>
<evidence type="ECO:0000256" key="4">
    <source>
        <dbReference type="ARBA" id="ARBA00022490"/>
    </source>
</evidence>
<dbReference type="InterPro" id="IPR043136">
    <property type="entry name" value="B30.2/SPRY_sf"/>
</dbReference>
<feature type="domain" description="RING-type" evidence="13">
    <location>
        <begin position="18"/>
        <end position="60"/>
    </location>
</feature>
<protein>
    <submittedName>
        <fullName evidence="17">E3 ubiquitin-protein ligase TRIM7-like</fullName>
    </submittedName>
</protein>
<dbReference type="PANTHER" id="PTHR24103">
    <property type="entry name" value="E3 UBIQUITIN-PROTEIN LIGASE TRIM"/>
    <property type="match status" value="1"/>
</dbReference>
<name>A0ABM5FIK5_9SAUR</name>
<reference evidence="17" key="2">
    <citation type="submission" date="2025-08" db="UniProtKB">
        <authorList>
            <consortium name="RefSeq"/>
        </authorList>
    </citation>
    <scope>IDENTIFICATION</scope>
</reference>
<keyword evidence="11" id="KW-0175">Coiled coil</keyword>
<dbReference type="SMART" id="SM00184">
    <property type="entry name" value="RING"/>
    <property type="match status" value="1"/>
</dbReference>
<evidence type="ECO:0000256" key="2">
    <source>
        <dbReference type="ARBA" id="ARBA00008518"/>
    </source>
</evidence>
<dbReference type="Pfam" id="PF13765">
    <property type="entry name" value="PRY"/>
    <property type="match status" value="1"/>
</dbReference>
<evidence type="ECO:0000256" key="7">
    <source>
        <dbReference type="ARBA" id="ARBA00022771"/>
    </source>
</evidence>
<dbReference type="RefSeq" id="XP_072845210.1">
    <property type="nucleotide sequence ID" value="XM_072989109.1"/>
</dbReference>
<evidence type="ECO:0000256" key="11">
    <source>
        <dbReference type="SAM" id="Coils"/>
    </source>
</evidence>
<dbReference type="PROSITE" id="PS50089">
    <property type="entry name" value="ZF_RING_2"/>
    <property type="match status" value="1"/>
</dbReference>
<evidence type="ECO:0000313" key="17">
    <source>
        <dbReference type="RefSeq" id="XP_072845210.1"/>
    </source>
</evidence>
<gene>
    <name evidence="17" type="primary">LOC110090168</name>
</gene>
<keyword evidence="5" id="KW-0800">Toxin</keyword>
<organism evidence="16 17">
    <name type="scientific">Pogona vitticeps</name>
    <name type="common">central bearded dragon</name>
    <dbReference type="NCBI Taxonomy" id="103695"/>
    <lineage>
        <taxon>Eukaryota</taxon>
        <taxon>Metazoa</taxon>
        <taxon>Chordata</taxon>
        <taxon>Craniata</taxon>
        <taxon>Vertebrata</taxon>
        <taxon>Euteleostomi</taxon>
        <taxon>Lepidosauria</taxon>
        <taxon>Squamata</taxon>
        <taxon>Bifurcata</taxon>
        <taxon>Unidentata</taxon>
        <taxon>Episquamata</taxon>
        <taxon>Toxicofera</taxon>
        <taxon>Iguania</taxon>
        <taxon>Acrodonta</taxon>
        <taxon>Agamidae</taxon>
        <taxon>Amphibolurinae</taxon>
        <taxon>Pogona</taxon>
    </lineage>
</organism>
<evidence type="ECO:0000259" key="15">
    <source>
        <dbReference type="PROSITE" id="PS50188"/>
    </source>
</evidence>
<dbReference type="InterPro" id="IPR000315">
    <property type="entry name" value="Znf_B-box"/>
</dbReference>
<dbReference type="Pfam" id="PF00622">
    <property type="entry name" value="SPRY"/>
    <property type="match status" value="1"/>
</dbReference>
<accession>A0ABM5FIK5</accession>
<dbReference type="Gene3D" id="2.60.120.920">
    <property type="match status" value="1"/>
</dbReference>
<keyword evidence="16" id="KW-1185">Reference proteome</keyword>
<reference evidence="16" key="1">
    <citation type="submission" date="2025-05" db="UniProtKB">
        <authorList>
            <consortium name="RefSeq"/>
        </authorList>
    </citation>
    <scope>NUCLEOTIDE SEQUENCE [LARGE SCALE GENOMIC DNA]</scope>
</reference>
<dbReference type="Gene3D" id="3.30.160.60">
    <property type="entry name" value="Classic Zinc Finger"/>
    <property type="match status" value="1"/>
</dbReference>
<dbReference type="Proteomes" id="UP001652642">
    <property type="component" value="Chromosome 2"/>
</dbReference>
<dbReference type="InterPro" id="IPR003877">
    <property type="entry name" value="SPRY_dom"/>
</dbReference>
<dbReference type="InterPro" id="IPR006574">
    <property type="entry name" value="PRY"/>
</dbReference>
<comment type="function">
    <text evidence="9">Neurotoxin that produces dose-dependent hypolocomotion and hyperalgesia in mice. May directly act on the central nervous system, as it is 6500-fold more potent when administered intracerebroventricularly than intraperitoneal.</text>
</comment>
<evidence type="ECO:0000256" key="9">
    <source>
        <dbReference type="ARBA" id="ARBA00034460"/>
    </source>
</evidence>
<dbReference type="Pfam" id="PF00097">
    <property type="entry name" value="zf-C3HC4"/>
    <property type="match status" value="1"/>
</dbReference>
<evidence type="ECO:0000256" key="1">
    <source>
        <dbReference type="ARBA" id="ARBA00004496"/>
    </source>
</evidence>
<evidence type="ECO:0000256" key="12">
    <source>
        <dbReference type="SAM" id="MobiDB-lite"/>
    </source>
</evidence>
<dbReference type="PROSITE" id="PS50119">
    <property type="entry name" value="ZF_BBOX"/>
    <property type="match status" value="1"/>
</dbReference>
<keyword evidence="7 10" id="KW-0863">Zinc-finger</keyword>
<dbReference type="SUPFAM" id="SSF57845">
    <property type="entry name" value="B-box zinc-binding domain"/>
    <property type="match status" value="1"/>
</dbReference>
<dbReference type="InterPro" id="IPR018957">
    <property type="entry name" value="Znf_C3HC4_RING-type"/>
</dbReference>
<dbReference type="SMART" id="SM00589">
    <property type="entry name" value="PRY"/>
    <property type="match status" value="1"/>
</dbReference>
<dbReference type="SUPFAM" id="SSF49899">
    <property type="entry name" value="Concanavalin A-like lectins/glucanases"/>
    <property type="match status" value="1"/>
</dbReference>
<dbReference type="SUPFAM" id="SSF57850">
    <property type="entry name" value="RING/U-box"/>
    <property type="match status" value="1"/>
</dbReference>
<feature type="region of interest" description="Disordered" evidence="12">
    <location>
        <begin position="85"/>
        <end position="104"/>
    </location>
</feature>
<dbReference type="PROSITE" id="PS00518">
    <property type="entry name" value="ZF_RING_1"/>
    <property type="match status" value="1"/>
</dbReference>
<comment type="subcellular location">
    <subcellularLocation>
        <location evidence="1">Cytoplasm</location>
    </subcellularLocation>
</comment>
<dbReference type="PROSITE" id="PS50188">
    <property type="entry name" value="B302_SPRY"/>
    <property type="match status" value="1"/>
</dbReference>
<dbReference type="InterPro" id="IPR050143">
    <property type="entry name" value="TRIM/RBCC"/>
</dbReference>
<sequence>MAAAPSDPIQALLKELTCTVCLEGFRDPVMIIGCGHNFCRPCIIQYWGGSFRNVVCPQCRTTFSKAKLKPNRQLSNVVELTRDLSLQTPRDPPASPSSSSSLSEDLCPLHQKPLKLFCEKDGIPLCLSCHGAEDHRDHKVLPIEEAVQEQKRLIQSRLESLKKQKDLFQRSKELAQKRMQLMQNVEKQAVVAEIEQFCQFLKNQVEFLLPHLEVLLTNISKKEKEISGKLTGEIKQLNDFICDIEKTCEKPGVKLLKEVTRLNGLLSKGEILCSEMKREDCQEYETTYSYFYCTDRYLENSLGDLENKFDQFVSANESIMEMLPRFRAEMTSVLEDIKDEALRPHEKVCLILDCHTANKFLVLSEDEKSATFTVGTKRKVPSHPKRFDKVPCVLGAEGFTRGRLYWDVDVEKGKTWAVGIARESVCRKRRVNFDPENGIWAVGLDEQYVAYTGSESTPLSLSKPLKTIRVNLDYIAGEVSFSNADGDTLIFTFPPAKFSGEEIYPWFWVFDGCLRLCWSEEENYPDMDYFVSTGIIKPWEVHEYIGQF</sequence>
<dbReference type="InterPro" id="IPR001841">
    <property type="entry name" value="Znf_RING"/>
</dbReference>
<evidence type="ECO:0000256" key="3">
    <source>
        <dbReference type="ARBA" id="ARBA00009651"/>
    </source>
</evidence>
<evidence type="ECO:0000313" key="16">
    <source>
        <dbReference type="Proteomes" id="UP001652642"/>
    </source>
</evidence>
<dbReference type="InterPro" id="IPR017907">
    <property type="entry name" value="Znf_RING_CS"/>
</dbReference>
<dbReference type="GeneID" id="110090168"/>
<evidence type="ECO:0000256" key="8">
    <source>
        <dbReference type="ARBA" id="ARBA00022833"/>
    </source>
</evidence>
<proteinExistence type="inferred from homology"/>
<feature type="domain" description="B30.2/SPRY" evidence="15">
    <location>
        <begin position="329"/>
        <end position="523"/>
    </location>
</feature>
<dbReference type="PRINTS" id="PR01407">
    <property type="entry name" value="BUTYPHLNCDUF"/>
</dbReference>
<evidence type="ECO:0000256" key="10">
    <source>
        <dbReference type="PROSITE-ProRule" id="PRU00024"/>
    </source>
</evidence>
<dbReference type="InterPro" id="IPR013320">
    <property type="entry name" value="ConA-like_dom_sf"/>
</dbReference>
<dbReference type="Pfam" id="PF00643">
    <property type="entry name" value="zf-B_box"/>
    <property type="match status" value="1"/>
</dbReference>
<dbReference type="InterPro" id="IPR001870">
    <property type="entry name" value="B30.2/SPRY"/>
</dbReference>
<evidence type="ECO:0000259" key="14">
    <source>
        <dbReference type="PROSITE" id="PS50119"/>
    </source>
</evidence>
<dbReference type="Gene3D" id="3.30.40.10">
    <property type="entry name" value="Zinc/RING finger domain, C3HC4 (zinc finger)"/>
    <property type="match status" value="1"/>
</dbReference>
<dbReference type="SMART" id="SM00336">
    <property type="entry name" value="BBOX"/>
    <property type="match status" value="1"/>
</dbReference>
<dbReference type="InterPro" id="IPR003879">
    <property type="entry name" value="Butyrophylin_SPRY"/>
</dbReference>
<dbReference type="InterPro" id="IPR013083">
    <property type="entry name" value="Znf_RING/FYVE/PHD"/>
</dbReference>
<keyword evidence="6" id="KW-0479">Metal-binding</keyword>
<dbReference type="CDD" id="cd12888">
    <property type="entry name" value="SPRY_PRY_TRIM7_like"/>
    <property type="match status" value="1"/>
</dbReference>
<evidence type="ECO:0000256" key="5">
    <source>
        <dbReference type="ARBA" id="ARBA00022699"/>
    </source>
</evidence>
<evidence type="ECO:0000259" key="13">
    <source>
        <dbReference type="PROSITE" id="PS50089"/>
    </source>
</evidence>
<keyword evidence="4" id="KW-0963">Cytoplasm</keyword>
<feature type="coiled-coil region" evidence="11">
    <location>
        <begin position="144"/>
        <end position="178"/>
    </location>
</feature>
<dbReference type="SMART" id="SM00449">
    <property type="entry name" value="SPRY"/>
    <property type="match status" value="1"/>
</dbReference>